<keyword evidence="4" id="KW-1185">Reference proteome</keyword>
<dbReference type="InterPro" id="IPR036779">
    <property type="entry name" value="LysM_dom_sf"/>
</dbReference>
<feature type="region of interest" description="Disordered" evidence="1">
    <location>
        <begin position="145"/>
        <end position="172"/>
    </location>
</feature>
<dbReference type="EMBL" id="CP091139">
    <property type="protein sequence ID" value="UUT35195.1"/>
    <property type="molecule type" value="Genomic_DNA"/>
</dbReference>
<dbReference type="SMART" id="SM00257">
    <property type="entry name" value="LysM"/>
    <property type="match status" value="3"/>
</dbReference>
<dbReference type="Gene3D" id="3.10.350.10">
    <property type="entry name" value="LysM domain"/>
    <property type="match status" value="3"/>
</dbReference>
<dbReference type="PROSITE" id="PS51782">
    <property type="entry name" value="LYSM"/>
    <property type="match status" value="3"/>
</dbReference>
<dbReference type="InterPro" id="IPR018392">
    <property type="entry name" value="LysM"/>
</dbReference>
<feature type="domain" description="LysM" evidence="2">
    <location>
        <begin position="276"/>
        <end position="320"/>
    </location>
</feature>
<evidence type="ECO:0000313" key="3">
    <source>
        <dbReference type="EMBL" id="UUT35195.1"/>
    </source>
</evidence>
<sequence length="461" mass="46954">MVTEGETRADLAQLHSPHIRSLPAAIVGSLALSLVGAPAHAAEPQSRAPLAPKSPASALPPVSPAALLAHGTSAAAILGAGAAAIAAPAPTARRVPTTYRIVRGDTVSAIAARYGLRTADVLAWNGLGWSTVIYPGQALRLKPPSGAAASKAPAAKAPAKSTAKPAAKAAPRAATTARAAASYTVRSGDTVSAIAQRHGQSTQAVLTANRLQWSSIIYPGQKLVIPGAATAATSSRPVKTAAKTPVKTTPKPATKAPAKAAPASTGSSAVTVAPGASYVIRAGDTMSAVASRHGVSVTALLHANNMDWSSIVYPGQKVKIPTSGIAGLSTEQAANVRLIVRVGRQLGVSDRGVAIALGTAMQESGLRNLDFGDRDSLGLFQQRPSTGWGTAAQVRNAERSIRAFFGGPGDPNGSTTRGLLDIPGWEKMAFTEAAQAVQISAYPNAYAQWEKPAYAWLKAVG</sequence>
<evidence type="ECO:0000313" key="4">
    <source>
        <dbReference type="Proteomes" id="UP001054811"/>
    </source>
</evidence>
<dbReference type="PANTHER" id="PTHR33734:SF22">
    <property type="entry name" value="MEMBRANE-BOUND LYTIC MUREIN TRANSGLYCOSYLASE D"/>
    <property type="match status" value="1"/>
</dbReference>
<dbReference type="CDD" id="cd00118">
    <property type="entry name" value="LysM"/>
    <property type="match status" value="3"/>
</dbReference>
<feature type="domain" description="LysM" evidence="2">
    <location>
        <begin position="181"/>
        <end position="225"/>
    </location>
</feature>
<feature type="compositionally biased region" description="Low complexity" evidence="1">
    <location>
        <begin position="237"/>
        <end position="263"/>
    </location>
</feature>
<organism evidence="3 4">
    <name type="scientific">Microbacterium elymi</name>
    <dbReference type="NCBI Taxonomy" id="2909587"/>
    <lineage>
        <taxon>Bacteria</taxon>
        <taxon>Bacillati</taxon>
        <taxon>Actinomycetota</taxon>
        <taxon>Actinomycetes</taxon>
        <taxon>Micrococcales</taxon>
        <taxon>Microbacteriaceae</taxon>
        <taxon>Microbacterium</taxon>
    </lineage>
</organism>
<accession>A0ABY5NJ47</accession>
<dbReference type="Pfam" id="PF01476">
    <property type="entry name" value="LysM"/>
    <property type="match status" value="3"/>
</dbReference>
<gene>
    <name evidence="3" type="ORF">L2X98_33765</name>
</gene>
<proteinExistence type="predicted"/>
<feature type="domain" description="LysM" evidence="2">
    <location>
        <begin position="97"/>
        <end position="141"/>
    </location>
</feature>
<name>A0ABY5NJ47_9MICO</name>
<dbReference type="PANTHER" id="PTHR33734">
    <property type="entry name" value="LYSM DOMAIN-CONTAINING GPI-ANCHORED PROTEIN 2"/>
    <property type="match status" value="1"/>
</dbReference>
<evidence type="ECO:0000256" key="1">
    <source>
        <dbReference type="SAM" id="MobiDB-lite"/>
    </source>
</evidence>
<evidence type="ECO:0000259" key="2">
    <source>
        <dbReference type="PROSITE" id="PS51782"/>
    </source>
</evidence>
<dbReference type="Proteomes" id="UP001054811">
    <property type="component" value="Chromosome"/>
</dbReference>
<feature type="region of interest" description="Disordered" evidence="1">
    <location>
        <begin position="234"/>
        <end position="266"/>
    </location>
</feature>
<dbReference type="SUPFAM" id="SSF54106">
    <property type="entry name" value="LysM domain"/>
    <property type="match status" value="3"/>
</dbReference>
<reference evidence="3" key="1">
    <citation type="submission" date="2022-01" db="EMBL/GenBank/DDBJ databases">
        <title>Microbacterium eymi and Microbacterium rhizovicinus sp. nov., isolated from the rhizospheric soil of Elymus tsukushiensis, a plant native to the Dokdo Islands, Republic of Korea.</title>
        <authorList>
            <person name="Hwang Y.J."/>
        </authorList>
    </citation>
    <scope>NUCLEOTIDE SEQUENCE</scope>
    <source>
        <strain evidence="3">KUDC0405</strain>
    </source>
</reference>
<protein>
    <submittedName>
        <fullName evidence="3">LysM peptidoglycan-binding domain-containing protein</fullName>
    </submittedName>
</protein>